<dbReference type="AlphaFoldDB" id="A0A9D1XST3"/>
<proteinExistence type="predicted"/>
<protein>
    <submittedName>
        <fullName evidence="1">Uncharacterized protein</fullName>
    </submittedName>
</protein>
<reference evidence="1" key="2">
    <citation type="submission" date="2021-04" db="EMBL/GenBank/DDBJ databases">
        <authorList>
            <person name="Gilroy R."/>
        </authorList>
    </citation>
    <scope>NUCLEOTIDE SEQUENCE</scope>
    <source>
        <strain evidence="1">ChiHecec2B26-12326</strain>
    </source>
</reference>
<organism evidence="1 2">
    <name type="scientific">Candidatus Parabacteroides intestinigallinarum</name>
    <dbReference type="NCBI Taxonomy" id="2838722"/>
    <lineage>
        <taxon>Bacteria</taxon>
        <taxon>Pseudomonadati</taxon>
        <taxon>Bacteroidota</taxon>
        <taxon>Bacteroidia</taxon>
        <taxon>Bacteroidales</taxon>
        <taxon>Tannerellaceae</taxon>
        <taxon>Parabacteroides</taxon>
    </lineage>
</organism>
<gene>
    <name evidence="1" type="ORF">H9848_10960</name>
</gene>
<name>A0A9D1XST3_9BACT</name>
<comment type="caution">
    <text evidence="1">The sequence shown here is derived from an EMBL/GenBank/DDBJ whole genome shotgun (WGS) entry which is preliminary data.</text>
</comment>
<evidence type="ECO:0000313" key="2">
    <source>
        <dbReference type="Proteomes" id="UP000823847"/>
    </source>
</evidence>
<accession>A0A9D1XST3</accession>
<dbReference type="EMBL" id="DXEN01000080">
    <property type="protein sequence ID" value="HIX87107.1"/>
    <property type="molecule type" value="Genomic_DNA"/>
</dbReference>
<dbReference type="Proteomes" id="UP000823847">
    <property type="component" value="Unassembled WGS sequence"/>
</dbReference>
<sequence>MKQEVTNFARFYASFNLLPYNGDREEFKKSIVLQYTWNRTDSLKEMTRKEYEECCNALEKISGRKDELKKKRSVCLKLMQQLGIDTTDWARINDFCMNPRIAGKPFARITPDGLEALAVKLRSIRRKGGLKPMKEKNVEQPGGVAYVFFDPAAPKC</sequence>
<reference evidence="1" key="1">
    <citation type="journal article" date="2021" name="PeerJ">
        <title>Extensive microbial diversity within the chicken gut microbiome revealed by metagenomics and culture.</title>
        <authorList>
            <person name="Gilroy R."/>
            <person name="Ravi A."/>
            <person name="Getino M."/>
            <person name="Pursley I."/>
            <person name="Horton D.L."/>
            <person name="Alikhan N.F."/>
            <person name="Baker D."/>
            <person name="Gharbi K."/>
            <person name="Hall N."/>
            <person name="Watson M."/>
            <person name="Adriaenssens E.M."/>
            <person name="Foster-Nyarko E."/>
            <person name="Jarju S."/>
            <person name="Secka A."/>
            <person name="Antonio M."/>
            <person name="Oren A."/>
            <person name="Chaudhuri R.R."/>
            <person name="La Ragione R."/>
            <person name="Hildebrand F."/>
            <person name="Pallen M.J."/>
        </authorList>
    </citation>
    <scope>NUCLEOTIDE SEQUENCE</scope>
    <source>
        <strain evidence="1">ChiHecec2B26-12326</strain>
    </source>
</reference>
<evidence type="ECO:0000313" key="1">
    <source>
        <dbReference type="EMBL" id="HIX87107.1"/>
    </source>
</evidence>